<reference evidence="1 2" key="1">
    <citation type="submission" date="2016-01" db="EMBL/GenBank/DDBJ databases">
        <title>Genome sequencing of Roseivirga spongicola UST030701-084.</title>
        <authorList>
            <person name="Selvaratnam C."/>
            <person name="Thevarajoo S."/>
            <person name="Goh K.M."/>
            <person name="Ee R."/>
            <person name="Chan K.-G."/>
            <person name="Chong C.S."/>
        </authorList>
    </citation>
    <scope>NUCLEOTIDE SEQUENCE [LARGE SCALE GENOMIC DNA]</scope>
    <source>
        <strain evidence="1 2">UST030701-084</strain>
    </source>
</reference>
<accession>A0A150X5J2</accession>
<evidence type="ECO:0000313" key="1">
    <source>
        <dbReference type="EMBL" id="KYG73944.1"/>
    </source>
</evidence>
<dbReference type="AlphaFoldDB" id="A0A150X5J2"/>
<comment type="caution">
    <text evidence="1">The sequence shown here is derived from an EMBL/GenBank/DDBJ whole genome shotgun (WGS) entry which is preliminary data.</text>
</comment>
<keyword evidence="2" id="KW-1185">Reference proteome</keyword>
<proteinExistence type="predicted"/>
<dbReference type="EMBL" id="LRPC01000028">
    <property type="protein sequence ID" value="KYG73944.1"/>
    <property type="molecule type" value="Genomic_DNA"/>
</dbReference>
<dbReference type="PROSITE" id="PS51257">
    <property type="entry name" value="PROKAR_LIPOPROTEIN"/>
    <property type="match status" value="1"/>
</dbReference>
<dbReference type="Proteomes" id="UP000075606">
    <property type="component" value="Unassembled WGS sequence"/>
</dbReference>
<sequence length="237" mass="27154">MKNTIHIISLALLVFLSSCDFDSKKSYDSKTLEEKNNAKLELEIERKGYFSNNVSGSSEGEFMFQRMGSLQEVIKSFTPNNSLLVKGDFQDFTYNLKVTDFPAKEISLLRDEILSFMAEEVGFEWKTEDGTREFYSVEISNRELLAQARDYQAGIKQQSKITKNQISFVGTLTDLITLLNKEVETPIEGQLPELGFNLKIELKRGSTEELFKELRNSYGITFNKEFESSDQIIITKL</sequence>
<dbReference type="RefSeq" id="WP_068223066.1">
    <property type="nucleotide sequence ID" value="NZ_LRPC01000028.1"/>
</dbReference>
<evidence type="ECO:0000313" key="2">
    <source>
        <dbReference type="Proteomes" id="UP000075606"/>
    </source>
</evidence>
<protein>
    <recommendedName>
        <fullName evidence="3">Lipoprotein</fullName>
    </recommendedName>
</protein>
<evidence type="ECO:0008006" key="3">
    <source>
        <dbReference type="Google" id="ProtNLM"/>
    </source>
</evidence>
<organism evidence="1 2">
    <name type="scientific">Roseivirga spongicola</name>
    <dbReference type="NCBI Taxonomy" id="333140"/>
    <lineage>
        <taxon>Bacteria</taxon>
        <taxon>Pseudomonadati</taxon>
        <taxon>Bacteroidota</taxon>
        <taxon>Cytophagia</taxon>
        <taxon>Cytophagales</taxon>
        <taxon>Roseivirgaceae</taxon>
        <taxon>Roseivirga</taxon>
    </lineage>
</organism>
<name>A0A150X5J2_9BACT</name>
<gene>
    <name evidence="1" type="ORF">AWW68_14860</name>
</gene>
<dbReference type="STRING" id="333140.AWW68_14860"/>